<keyword evidence="3" id="KW-0813">Transport</keyword>
<evidence type="ECO:0000256" key="8">
    <source>
        <dbReference type="ARBA" id="ARBA00023136"/>
    </source>
</evidence>
<feature type="compositionally biased region" description="Low complexity" evidence="10">
    <location>
        <begin position="36"/>
        <end position="51"/>
    </location>
</feature>
<feature type="compositionally biased region" description="Polar residues" evidence="10">
    <location>
        <begin position="1"/>
        <end position="10"/>
    </location>
</feature>
<comment type="caution">
    <text evidence="11">The sequence shown here is derived from an EMBL/GenBank/DDBJ whole genome shotgun (WGS) entry which is preliminary data.</text>
</comment>
<keyword evidence="8" id="KW-0472">Membrane</keyword>
<reference evidence="11 12" key="1">
    <citation type="submission" date="2021-12" db="EMBL/GenBank/DDBJ databases">
        <title>High titer production of polyol ester of fatty acids by Rhodotorula paludigena BS15 towards product separation-free biomass refinery.</title>
        <authorList>
            <person name="Mano J."/>
            <person name="Ono H."/>
            <person name="Tanaka T."/>
            <person name="Naito K."/>
            <person name="Sushida H."/>
            <person name="Ike M."/>
            <person name="Tokuyasu K."/>
            <person name="Kitaoka M."/>
        </authorList>
    </citation>
    <scope>NUCLEOTIDE SEQUENCE [LARGE SCALE GENOMIC DNA]</scope>
    <source>
        <strain evidence="11 12">BS15</strain>
    </source>
</reference>
<feature type="region of interest" description="Disordered" evidence="10">
    <location>
        <begin position="153"/>
        <end position="225"/>
    </location>
</feature>
<keyword evidence="4" id="KW-0679">Respiratory chain</keyword>
<evidence type="ECO:0000256" key="2">
    <source>
        <dbReference type="ARBA" id="ARBA00008554"/>
    </source>
</evidence>
<feature type="region of interest" description="Disordered" evidence="10">
    <location>
        <begin position="1"/>
        <end position="72"/>
    </location>
</feature>
<name>A0AAV5GCT7_9BASI</name>
<dbReference type="AlphaFoldDB" id="A0AAV5GCT7"/>
<dbReference type="GO" id="GO:0006122">
    <property type="term" value="P:mitochondrial electron transport, ubiquinol to cytochrome c"/>
    <property type="evidence" value="ECO:0007669"/>
    <property type="project" value="InterPro"/>
</dbReference>
<sequence>MDPTAPSNGSSVGGYGTRRAQREASFHPMATDSDSDGGVSDGDPPDYTGGPRPAPIAPPPDIPGHPSSTHGRKRAFDELEDIVFSNPKSFVTIAKEIADSRNVPILVGDDRTHKVTSAYMHVVCAYRRAGCPFILKLTKAKEGGWIIKGAKGPDIDAKQRSSYRCRHPSGARPDMTVGTPASDWLSSAPGKSTSHPEAGTKPRAAKPRATSQNGAPPPGAWKDDPDLRAIGAQYEAEFGKVRGGRSRGAGAATSAGAGGRMGRGSNDSGSGNGSGSGAAGIGSAIDADRALAPPFQRALDIQAQIVPVLPVSPLRNGASSAGAGAGGGGYYQAPGSSPRIVGVAAGRAREWSYDARSSTQSAAPPDPSAAAAALLPLVAVADPSALPEWTALLTQLGDPSLIPLARVLASPLVSATPASFFSEPRELREKLLEALPEQATGIWPKLRLQKRMREGGEQAWREMQREQSGADALDEAALEGESGGETRTATKDEDDDEARVNGLESARASPGATADGEPAALAFSAPLKGSLADMDVDGGANGHHEPVIVASPPPKTAGQLASGMGTGASSALGISFAKQVKASRGFLRFVKPLADRYANLADYRSHGLKYDDLLIEESANVQKALGRLSERESYDRAFRHRTAHMCAIAHEELPKAQWVKPTEDVRYLKPHVLEVEAEAADRAAFDHATRA</sequence>
<evidence type="ECO:0000256" key="5">
    <source>
        <dbReference type="ARBA" id="ARBA00022792"/>
    </source>
</evidence>
<keyword evidence="12" id="KW-1185">Reference proteome</keyword>
<evidence type="ECO:0000256" key="9">
    <source>
        <dbReference type="ARBA" id="ARBA00031684"/>
    </source>
</evidence>
<dbReference type="InterPro" id="IPR003197">
    <property type="entry name" value="QCR7"/>
</dbReference>
<dbReference type="PANTHER" id="PTHR12022">
    <property type="entry name" value="UBIQUINOL-CYTOCHROME C REDUCTASE COMPLEX 14 KD PROTEIN"/>
    <property type="match status" value="1"/>
</dbReference>
<feature type="compositionally biased region" description="Pro residues" evidence="10">
    <location>
        <begin position="52"/>
        <end position="63"/>
    </location>
</feature>
<evidence type="ECO:0000256" key="1">
    <source>
        <dbReference type="ARBA" id="ARBA00004443"/>
    </source>
</evidence>
<comment type="similarity">
    <text evidence="2">Belongs to the UQCRB/QCR7 family.</text>
</comment>
<evidence type="ECO:0000256" key="10">
    <source>
        <dbReference type="SAM" id="MobiDB-lite"/>
    </source>
</evidence>
<dbReference type="GO" id="GO:0045275">
    <property type="term" value="C:respiratory chain complex III"/>
    <property type="evidence" value="ECO:0007669"/>
    <property type="project" value="InterPro"/>
</dbReference>
<feature type="region of interest" description="Disordered" evidence="10">
    <location>
        <begin position="241"/>
        <end position="277"/>
    </location>
</feature>
<keyword evidence="7" id="KW-0496">Mitochondrion</keyword>
<keyword evidence="5" id="KW-0999">Mitochondrion inner membrane</keyword>
<dbReference type="SUPFAM" id="SSF81524">
    <property type="entry name" value="14 kDa protein of cytochrome bc1 complex (Ubiquinol-cytochrome c reductase)"/>
    <property type="match status" value="1"/>
</dbReference>
<protein>
    <recommendedName>
        <fullName evidence="9">Complex III subunit 7</fullName>
    </recommendedName>
</protein>
<evidence type="ECO:0000256" key="3">
    <source>
        <dbReference type="ARBA" id="ARBA00022448"/>
    </source>
</evidence>
<evidence type="ECO:0000256" key="4">
    <source>
        <dbReference type="ARBA" id="ARBA00022660"/>
    </source>
</evidence>
<dbReference type="Pfam" id="PF02271">
    <property type="entry name" value="UCR_14kD"/>
    <property type="match status" value="1"/>
</dbReference>
<organism evidence="11 12">
    <name type="scientific">Rhodotorula paludigena</name>
    <dbReference type="NCBI Taxonomy" id="86838"/>
    <lineage>
        <taxon>Eukaryota</taxon>
        <taxon>Fungi</taxon>
        <taxon>Dikarya</taxon>
        <taxon>Basidiomycota</taxon>
        <taxon>Pucciniomycotina</taxon>
        <taxon>Microbotryomycetes</taxon>
        <taxon>Sporidiobolales</taxon>
        <taxon>Sporidiobolaceae</taxon>
        <taxon>Rhodotorula</taxon>
    </lineage>
</organism>
<dbReference type="Gene3D" id="1.10.1090.10">
    <property type="entry name" value="Cytochrome b-c1 complex subunit 7"/>
    <property type="match status" value="1"/>
</dbReference>
<keyword evidence="6" id="KW-0249">Electron transport</keyword>
<gene>
    <name evidence="11" type="ORF">Rhopal_001249-T1</name>
</gene>
<dbReference type="EMBL" id="BQKY01000003">
    <property type="protein sequence ID" value="GJN88284.1"/>
    <property type="molecule type" value="Genomic_DNA"/>
</dbReference>
<evidence type="ECO:0000313" key="11">
    <source>
        <dbReference type="EMBL" id="GJN88284.1"/>
    </source>
</evidence>
<dbReference type="FunFam" id="1.10.1090.10:FF:000001">
    <property type="entry name" value="Cytochrome b-c1 complex subunit 7"/>
    <property type="match status" value="1"/>
</dbReference>
<evidence type="ECO:0000256" key="6">
    <source>
        <dbReference type="ARBA" id="ARBA00022982"/>
    </source>
</evidence>
<feature type="compositionally biased region" description="Basic and acidic residues" evidence="10">
    <location>
        <begin position="454"/>
        <end position="465"/>
    </location>
</feature>
<dbReference type="PANTHER" id="PTHR12022:SF0">
    <property type="entry name" value="CYTOCHROME B-C1 COMPLEX SUBUNIT 7"/>
    <property type="match status" value="1"/>
</dbReference>
<dbReference type="Proteomes" id="UP001342314">
    <property type="component" value="Unassembled WGS sequence"/>
</dbReference>
<feature type="region of interest" description="Disordered" evidence="10">
    <location>
        <begin position="534"/>
        <end position="562"/>
    </location>
</feature>
<comment type="subcellular location">
    <subcellularLocation>
        <location evidence="1">Mitochondrion inner membrane</location>
        <topology evidence="1">Peripheral membrane protein</topology>
        <orientation evidence="1">Matrix side</orientation>
    </subcellularLocation>
</comment>
<accession>A0AAV5GCT7</accession>
<dbReference type="InterPro" id="IPR036544">
    <property type="entry name" value="QCR7_sf"/>
</dbReference>
<evidence type="ECO:0000256" key="7">
    <source>
        <dbReference type="ARBA" id="ARBA00023128"/>
    </source>
</evidence>
<dbReference type="GO" id="GO:0005743">
    <property type="term" value="C:mitochondrial inner membrane"/>
    <property type="evidence" value="ECO:0007669"/>
    <property type="project" value="UniProtKB-SubCell"/>
</dbReference>
<feature type="region of interest" description="Disordered" evidence="10">
    <location>
        <begin position="454"/>
        <end position="517"/>
    </location>
</feature>
<evidence type="ECO:0000313" key="12">
    <source>
        <dbReference type="Proteomes" id="UP001342314"/>
    </source>
</evidence>
<proteinExistence type="inferred from homology"/>